<proteinExistence type="predicted"/>
<dbReference type="InParanoid" id="H0EXS3"/>
<comment type="caution">
    <text evidence="1">The sequence shown here is derived from an EMBL/GenBank/DDBJ whole genome shotgun (WGS) entry which is preliminary data.</text>
</comment>
<protein>
    <submittedName>
        <fullName evidence="1">Uncharacterized protein</fullName>
    </submittedName>
</protein>
<gene>
    <name evidence="1" type="ORF">M7I_7612</name>
</gene>
<dbReference type="EMBL" id="AGUE01000229">
    <property type="protein sequence ID" value="EHK96708.1"/>
    <property type="molecule type" value="Genomic_DNA"/>
</dbReference>
<dbReference type="Proteomes" id="UP000005446">
    <property type="component" value="Unassembled WGS sequence"/>
</dbReference>
<accession>H0EXS3</accession>
<dbReference type="HOGENOM" id="CLU_2441059_0_0_1"/>
<name>H0EXS3_GLAL7</name>
<sequence>MVVIGVTISATPPRSLDEFDEPVEVAKEDRKGDIQRIWARNAYFWCSGDQPDVALKTRYRIRGSNAKDSEVKVAKWRAYSEPIENTDTKT</sequence>
<dbReference type="AlphaFoldDB" id="H0EXS3"/>
<organism evidence="1 2">
    <name type="scientific">Glarea lozoyensis (strain ATCC 74030 / MF5533)</name>
    <dbReference type="NCBI Taxonomy" id="1104152"/>
    <lineage>
        <taxon>Eukaryota</taxon>
        <taxon>Fungi</taxon>
        <taxon>Dikarya</taxon>
        <taxon>Ascomycota</taxon>
        <taxon>Pezizomycotina</taxon>
        <taxon>Leotiomycetes</taxon>
        <taxon>Helotiales</taxon>
        <taxon>Helotiaceae</taxon>
        <taxon>Glarea</taxon>
    </lineage>
</organism>
<evidence type="ECO:0000313" key="2">
    <source>
        <dbReference type="Proteomes" id="UP000005446"/>
    </source>
</evidence>
<keyword evidence="2" id="KW-1185">Reference proteome</keyword>
<reference evidence="1 2" key="1">
    <citation type="journal article" date="2012" name="Eukaryot. Cell">
        <title>Genome sequence of the fungus Glarea lozoyensis: the first genome sequence of a species from the Helotiaceae family.</title>
        <authorList>
            <person name="Youssar L."/>
            <person name="Gruening B.A."/>
            <person name="Erxleben A."/>
            <person name="Guenther S."/>
            <person name="Huettel W."/>
        </authorList>
    </citation>
    <scope>NUCLEOTIDE SEQUENCE [LARGE SCALE GENOMIC DNA]</scope>
    <source>
        <strain evidence="2">ATCC 74030 / MF5533</strain>
    </source>
</reference>
<evidence type="ECO:0000313" key="1">
    <source>
        <dbReference type="EMBL" id="EHK96708.1"/>
    </source>
</evidence>